<keyword evidence="3" id="KW-1185">Reference proteome</keyword>
<keyword evidence="1" id="KW-0732">Signal</keyword>
<proteinExistence type="predicted"/>
<dbReference type="AlphaFoldDB" id="A0A6A6WAD3"/>
<reference evidence="2" key="1">
    <citation type="journal article" date="2020" name="Stud. Mycol.">
        <title>101 Dothideomycetes genomes: a test case for predicting lifestyles and emergence of pathogens.</title>
        <authorList>
            <person name="Haridas S."/>
            <person name="Albert R."/>
            <person name="Binder M."/>
            <person name="Bloem J."/>
            <person name="Labutti K."/>
            <person name="Salamov A."/>
            <person name="Andreopoulos B."/>
            <person name="Baker S."/>
            <person name="Barry K."/>
            <person name="Bills G."/>
            <person name="Bluhm B."/>
            <person name="Cannon C."/>
            <person name="Castanera R."/>
            <person name="Culley D."/>
            <person name="Daum C."/>
            <person name="Ezra D."/>
            <person name="Gonzalez J."/>
            <person name="Henrissat B."/>
            <person name="Kuo A."/>
            <person name="Liang C."/>
            <person name="Lipzen A."/>
            <person name="Lutzoni F."/>
            <person name="Magnuson J."/>
            <person name="Mondo S."/>
            <person name="Nolan M."/>
            <person name="Ohm R."/>
            <person name="Pangilinan J."/>
            <person name="Park H.-J."/>
            <person name="Ramirez L."/>
            <person name="Alfaro M."/>
            <person name="Sun H."/>
            <person name="Tritt A."/>
            <person name="Yoshinaga Y."/>
            <person name="Zwiers L.-H."/>
            <person name="Turgeon B."/>
            <person name="Goodwin S."/>
            <person name="Spatafora J."/>
            <person name="Crous P."/>
            <person name="Grigoriev I."/>
        </authorList>
    </citation>
    <scope>NUCLEOTIDE SEQUENCE</scope>
    <source>
        <strain evidence="2">CBS 121739</strain>
    </source>
</reference>
<sequence length="147" mass="15799">MHPFLSLIHLIQLLLVIPLLTSALTIRPTTTTNPLRRQVQEGSPVPGKVNFCTGTNTSGDCDWRVVTFGECNALPDGFAKNTGSFMVAAGAVCYVTMNEDAAGECVANAGYAVRPPGNVDMFNVQGRDFGHAVTGFRCERCDECQTN</sequence>
<feature type="chain" id="PRO_5025443349" evidence="1">
    <location>
        <begin position="24"/>
        <end position="147"/>
    </location>
</feature>
<gene>
    <name evidence="2" type="ORF">EJ05DRAFT_537048</name>
</gene>
<dbReference type="OrthoDB" id="2910287at2759"/>
<protein>
    <submittedName>
        <fullName evidence="2">Uncharacterized protein</fullName>
    </submittedName>
</protein>
<evidence type="ECO:0000313" key="3">
    <source>
        <dbReference type="Proteomes" id="UP000799437"/>
    </source>
</evidence>
<dbReference type="Proteomes" id="UP000799437">
    <property type="component" value="Unassembled WGS sequence"/>
</dbReference>
<evidence type="ECO:0000256" key="1">
    <source>
        <dbReference type="SAM" id="SignalP"/>
    </source>
</evidence>
<dbReference type="EMBL" id="ML996569">
    <property type="protein sequence ID" value="KAF2759818.1"/>
    <property type="molecule type" value="Genomic_DNA"/>
</dbReference>
<name>A0A6A6WAD3_9PEZI</name>
<accession>A0A6A6WAD3</accession>
<feature type="signal peptide" evidence="1">
    <location>
        <begin position="1"/>
        <end position="23"/>
    </location>
</feature>
<organism evidence="2 3">
    <name type="scientific">Pseudovirgaria hyperparasitica</name>
    <dbReference type="NCBI Taxonomy" id="470096"/>
    <lineage>
        <taxon>Eukaryota</taxon>
        <taxon>Fungi</taxon>
        <taxon>Dikarya</taxon>
        <taxon>Ascomycota</taxon>
        <taxon>Pezizomycotina</taxon>
        <taxon>Dothideomycetes</taxon>
        <taxon>Dothideomycetes incertae sedis</taxon>
        <taxon>Acrospermales</taxon>
        <taxon>Acrospermaceae</taxon>
        <taxon>Pseudovirgaria</taxon>
    </lineage>
</organism>
<dbReference type="RefSeq" id="XP_033602269.1">
    <property type="nucleotide sequence ID" value="XM_033749357.1"/>
</dbReference>
<dbReference type="GeneID" id="54490411"/>
<evidence type="ECO:0000313" key="2">
    <source>
        <dbReference type="EMBL" id="KAF2759818.1"/>
    </source>
</evidence>